<dbReference type="GO" id="GO:0006879">
    <property type="term" value="P:intracellular iron ion homeostasis"/>
    <property type="evidence" value="ECO:0007669"/>
    <property type="project" value="TreeGrafter"/>
</dbReference>
<dbReference type="STRING" id="42251.A0A2T7A0P9"/>
<evidence type="ECO:0000256" key="2">
    <source>
        <dbReference type="ARBA" id="ARBA00004924"/>
    </source>
</evidence>
<evidence type="ECO:0000256" key="4">
    <source>
        <dbReference type="ARBA" id="ARBA00012881"/>
    </source>
</evidence>
<feature type="compositionally biased region" description="Low complexity" evidence="11">
    <location>
        <begin position="36"/>
        <end position="48"/>
    </location>
</feature>
<evidence type="ECO:0000313" key="12">
    <source>
        <dbReference type="EMBL" id="PUU81300.1"/>
    </source>
</evidence>
<gene>
    <name evidence="12" type="ORF">B9Z19DRAFT_1077522</name>
</gene>
<dbReference type="InterPro" id="IPR025700">
    <property type="entry name" value="Lys/Orn_oxygenase"/>
</dbReference>
<dbReference type="EC" id="1.14.13.196" evidence="4"/>
<sequence length="536" mass="59519">MADITNGYRSDHHMNGVHSNGNGCHINGSTTFTDGISNSHSTSNSINSGYENRHSTHHNRNSPSSPNMNSNNQESYDLICIGFGPASLAIAIALHDRKAQARVLFLERQPEFAWHAGMILPGSRMQISFIKDLATLRNPRSEFTFLNYLHEKNRLVTFTNLSTFLPLREEYNDYMTWCASHFEGCVRYGQDVVSVAPIGEKPIQNWAVTSRDIKKGQEEMLTARHVVIAVGGKPNIPKAFPQNPLSPRIIHSSGYSSAIPKLLNDRNKTYKVAIVGGGQSAAEIFNDMHSRYPNSKTSLIIKGSALRPSDDSPFVNEIFDPSCVDSVYSMPTEIRKESIVQDRTTNYGVVRLELIERLYETLYHQRLHNPSEAEWQHRIIPLREVTGVEENKFGEIHLQLKNARTGIVETTAGFDAIIIATGYVRNVHETLLKPARGLLGEKSCQVSRDYRIQFKEGAVADNSGVWLQGCCESTHGLSDTLLSVLAVRGGEIAESIFGKELCAANVIEESVRKYTDSIVKDIVDGLRAKGCNSGQA</sequence>
<comment type="catalytic activity">
    <reaction evidence="9">
        <text>L-ornithine + NADPH + O2 = N(5)-hydroxy-L-ornithine + NADP(+) + H2O</text>
        <dbReference type="Rhea" id="RHEA:41508"/>
        <dbReference type="ChEBI" id="CHEBI:15377"/>
        <dbReference type="ChEBI" id="CHEBI:15379"/>
        <dbReference type="ChEBI" id="CHEBI:46911"/>
        <dbReference type="ChEBI" id="CHEBI:57783"/>
        <dbReference type="ChEBI" id="CHEBI:58349"/>
        <dbReference type="ChEBI" id="CHEBI:78275"/>
        <dbReference type="EC" id="1.14.13.196"/>
    </reaction>
</comment>
<proteinExistence type="inferred from homology"/>
<organism evidence="12 13">
    <name type="scientific">Tuber borchii</name>
    <name type="common">White truffle</name>
    <dbReference type="NCBI Taxonomy" id="42251"/>
    <lineage>
        <taxon>Eukaryota</taxon>
        <taxon>Fungi</taxon>
        <taxon>Dikarya</taxon>
        <taxon>Ascomycota</taxon>
        <taxon>Pezizomycotina</taxon>
        <taxon>Pezizomycetes</taxon>
        <taxon>Pezizales</taxon>
        <taxon>Tuberaceae</taxon>
        <taxon>Tuber</taxon>
    </lineage>
</organism>
<accession>A0A2T7A0P9</accession>
<dbReference type="PANTHER" id="PTHR42802:SF1">
    <property type="entry name" value="L-ORNITHINE N(5)-MONOOXYGENASE"/>
    <property type="match status" value="1"/>
</dbReference>
<keyword evidence="7" id="KW-0521">NADP</keyword>
<dbReference type="Pfam" id="PF13434">
    <property type="entry name" value="Lys_Orn_oxgnase"/>
    <property type="match status" value="1"/>
</dbReference>
<dbReference type="InterPro" id="IPR036188">
    <property type="entry name" value="FAD/NAD-bd_sf"/>
</dbReference>
<dbReference type="SUPFAM" id="SSF51905">
    <property type="entry name" value="FAD/NAD(P)-binding domain"/>
    <property type="match status" value="1"/>
</dbReference>
<evidence type="ECO:0000256" key="5">
    <source>
        <dbReference type="ARBA" id="ARBA00022630"/>
    </source>
</evidence>
<evidence type="ECO:0000256" key="10">
    <source>
        <dbReference type="ARBA" id="ARBA00049248"/>
    </source>
</evidence>
<evidence type="ECO:0000256" key="11">
    <source>
        <dbReference type="SAM" id="MobiDB-lite"/>
    </source>
</evidence>
<comment type="cofactor">
    <cofactor evidence="1">
        <name>FAD</name>
        <dbReference type="ChEBI" id="CHEBI:57692"/>
    </cofactor>
</comment>
<protein>
    <recommendedName>
        <fullName evidence="4">L-ornithine N(5)-monooxygenase [NAD(P)H]</fullName>
        <ecNumber evidence="4">1.14.13.196</ecNumber>
    </recommendedName>
</protein>
<dbReference type="OrthoDB" id="3519933at2759"/>
<dbReference type="EMBL" id="NESQ01000047">
    <property type="protein sequence ID" value="PUU81300.1"/>
    <property type="molecule type" value="Genomic_DNA"/>
</dbReference>
<keyword evidence="6" id="KW-0274">FAD</keyword>
<name>A0A2T7A0P9_TUBBO</name>
<dbReference type="GO" id="GO:0004497">
    <property type="term" value="F:monooxygenase activity"/>
    <property type="evidence" value="ECO:0007669"/>
    <property type="project" value="UniProtKB-KW"/>
</dbReference>
<evidence type="ECO:0000256" key="7">
    <source>
        <dbReference type="ARBA" id="ARBA00022857"/>
    </source>
</evidence>
<comment type="pathway">
    <text evidence="2">Siderophore biosynthesis.</text>
</comment>
<evidence type="ECO:0000256" key="1">
    <source>
        <dbReference type="ARBA" id="ARBA00001974"/>
    </source>
</evidence>
<feature type="region of interest" description="Disordered" evidence="11">
    <location>
        <begin position="35"/>
        <end position="70"/>
    </location>
</feature>
<evidence type="ECO:0000256" key="9">
    <source>
        <dbReference type="ARBA" id="ARBA00047598"/>
    </source>
</evidence>
<evidence type="ECO:0000256" key="8">
    <source>
        <dbReference type="ARBA" id="ARBA00023002"/>
    </source>
</evidence>
<feature type="compositionally biased region" description="Low complexity" evidence="11">
    <location>
        <begin position="61"/>
        <end position="70"/>
    </location>
</feature>
<dbReference type="PANTHER" id="PTHR42802">
    <property type="entry name" value="MONOOXYGENASE"/>
    <property type="match status" value="1"/>
</dbReference>
<keyword evidence="5" id="KW-0285">Flavoprotein</keyword>
<evidence type="ECO:0000313" key="13">
    <source>
        <dbReference type="Proteomes" id="UP000244722"/>
    </source>
</evidence>
<dbReference type="Gene3D" id="3.50.50.60">
    <property type="entry name" value="FAD/NAD(P)-binding domain"/>
    <property type="match status" value="1"/>
</dbReference>
<evidence type="ECO:0000256" key="6">
    <source>
        <dbReference type="ARBA" id="ARBA00022827"/>
    </source>
</evidence>
<dbReference type="Proteomes" id="UP000244722">
    <property type="component" value="Unassembled WGS sequence"/>
</dbReference>
<keyword evidence="8" id="KW-0560">Oxidoreductase</keyword>
<comment type="caution">
    <text evidence="12">The sequence shown here is derived from an EMBL/GenBank/DDBJ whole genome shotgun (WGS) entry which is preliminary data.</text>
</comment>
<keyword evidence="12" id="KW-0503">Monooxygenase</keyword>
<dbReference type="PRINTS" id="PR00368">
    <property type="entry name" value="FADPNR"/>
</dbReference>
<comment type="catalytic activity">
    <reaction evidence="10">
        <text>L-ornithine + NADH + O2 = N(5)-hydroxy-L-ornithine + NAD(+) + H2O</text>
        <dbReference type="Rhea" id="RHEA:41512"/>
        <dbReference type="ChEBI" id="CHEBI:15377"/>
        <dbReference type="ChEBI" id="CHEBI:15379"/>
        <dbReference type="ChEBI" id="CHEBI:46911"/>
        <dbReference type="ChEBI" id="CHEBI:57540"/>
        <dbReference type="ChEBI" id="CHEBI:57945"/>
        <dbReference type="ChEBI" id="CHEBI:78275"/>
        <dbReference type="EC" id="1.14.13.196"/>
    </reaction>
</comment>
<keyword evidence="13" id="KW-1185">Reference proteome</keyword>
<comment type="similarity">
    <text evidence="3">Belongs to the lysine N(6)-hydroxylase/L-ornithine N(5)-oxygenase family.</text>
</comment>
<evidence type="ECO:0000256" key="3">
    <source>
        <dbReference type="ARBA" id="ARBA00007588"/>
    </source>
</evidence>
<dbReference type="AlphaFoldDB" id="A0A2T7A0P9"/>
<reference evidence="12 13" key="1">
    <citation type="submission" date="2017-04" db="EMBL/GenBank/DDBJ databases">
        <title>Draft genome sequence of Tuber borchii Vittad., a whitish edible truffle.</title>
        <authorList>
            <consortium name="DOE Joint Genome Institute"/>
            <person name="Murat C."/>
            <person name="Kuo A."/>
            <person name="Barry K.W."/>
            <person name="Clum A."/>
            <person name="Dockter R.B."/>
            <person name="Fauchery L."/>
            <person name="Iotti M."/>
            <person name="Kohler A."/>
            <person name="Labutti K."/>
            <person name="Lindquist E.A."/>
            <person name="Lipzen A."/>
            <person name="Ohm R.A."/>
            <person name="Wang M."/>
            <person name="Grigoriev I.V."/>
            <person name="Zambonelli A."/>
            <person name="Martin F.M."/>
        </authorList>
    </citation>
    <scope>NUCLEOTIDE SEQUENCE [LARGE SCALE GENOMIC DNA]</scope>
    <source>
        <strain evidence="12 13">Tbo3840</strain>
    </source>
</reference>